<dbReference type="EMBL" id="MU970060">
    <property type="protein sequence ID" value="KAK9323557.1"/>
    <property type="molecule type" value="Genomic_DNA"/>
</dbReference>
<dbReference type="Proteomes" id="UP001489719">
    <property type="component" value="Unassembled WGS sequence"/>
</dbReference>
<gene>
    <name evidence="1" type="ORF">V1517DRAFT_320183</name>
</gene>
<sequence length="241" mass="26966">MSSVRHRKPYRASPASVPSQKSDTETNDERRDNLAENPFVPVLKVLLLLIVINFLVSYYITSTFFWNNDFRLLRPRYRSFVLLKTLHRTGIPELAQSALLQVLPKSSPIFASTFFSFTFPRVFSDATLALYDGSDPDLPIYVGLNGSVYDVTESDRTYGPGGPYHHFAGRDAARAFVTGCFTTDLTHDLRGLDPVAAGKDIAGWKAFFEKSARYWYVGDVIHEPIAGSPPGECQGPKRYGD</sequence>
<accession>A0ACC3TSD1</accession>
<evidence type="ECO:0000313" key="2">
    <source>
        <dbReference type="Proteomes" id="UP001489719"/>
    </source>
</evidence>
<comment type="caution">
    <text evidence="1">The sequence shown here is derived from an EMBL/GenBank/DDBJ whole genome shotgun (WGS) entry which is preliminary data.</text>
</comment>
<proteinExistence type="predicted"/>
<keyword evidence="2" id="KW-1185">Reference proteome</keyword>
<protein>
    <submittedName>
        <fullName evidence="1">Cytochrome b5-like heme/steroid binding domain-containing protein</fullName>
    </submittedName>
</protein>
<evidence type="ECO:0000313" key="1">
    <source>
        <dbReference type="EMBL" id="KAK9323557.1"/>
    </source>
</evidence>
<organism evidence="1 2">
    <name type="scientific">Lipomyces orientalis</name>
    <dbReference type="NCBI Taxonomy" id="1233043"/>
    <lineage>
        <taxon>Eukaryota</taxon>
        <taxon>Fungi</taxon>
        <taxon>Dikarya</taxon>
        <taxon>Ascomycota</taxon>
        <taxon>Saccharomycotina</taxon>
        <taxon>Lipomycetes</taxon>
        <taxon>Lipomycetales</taxon>
        <taxon>Lipomycetaceae</taxon>
        <taxon>Lipomyces</taxon>
    </lineage>
</organism>
<reference evidence="2" key="1">
    <citation type="journal article" date="2024" name="Front. Bioeng. Biotechnol.">
        <title>Genome-scale model development and genomic sequencing of the oleaginous clade Lipomyces.</title>
        <authorList>
            <person name="Czajka J.J."/>
            <person name="Han Y."/>
            <person name="Kim J."/>
            <person name="Mondo S.J."/>
            <person name="Hofstad B.A."/>
            <person name="Robles A."/>
            <person name="Haridas S."/>
            <person name="Riley R."/>
            <person name="LaButti K."/>
            <person name="Pangilinan J."/>
            <person name="Andreopoulos W."/>
            <person name="Lipzen A."/>
            <person name="Yan J."/>
            <person name="Wang M."/>
            <person name="Ng V."/>
            <person name="Grigoriev I.V."/>
            <person name="Spatafora J.W."/>
            <person name="Magnuson J.K."/>
            <person name="Baker S.E."/>
            <person name="Pomraning K.R."/>
        </authorList>
    </citation>
    <scope>NUCLEOTIDE SEQUENCE [LARGE SCALE GENOMIC DNA]</scope>
    <source>
        <strain evidence="2">CBS 10300</strain>
    </source>
</reference>
<name>A0ACC3TSD1_9ASCO</name>